<protein>
    <recommendedName>
        <fullName evidence="3">C-type lectin domain-containing protein</fullName>
    </recommendedName>
</protein>
<proteinExistence type="predicted"/>
<keyword evidence="5" id="KW-1185">Reference proteome</keyword>
<dbReference type="InterPro" id="IPR016187">
    <property type="entry name" value="CTDL_fold"/>
</dbReference>
<dbReference type="AlphaFoldDB" id="A0AAV5SNL8"/>
<dbReference type="PROSITE" id="PS50041">
    <property type="entry name" value="C_TYPE_LECTIN_2"/>
    <property type="match status" value="2"/>
</dbReference>
<feature type="domain" description="C-type lectin" evidence="3">
    <location>
        <begin position="167"/>
        <end position="279"/>
    </location>
</feature>
<gene>
    <name evidence="4" type="ORF">PENTCL1PPCAC_3880</name>
</gene>
<dbReference type="SUPFAM" id="SSF56436">
    <property type="entry name" value="C-type lectin-like"/>
    <property type="match status" value="2"/>
</dbReference>
<organism evidence="4 5">
    <name type="scientific">Pristionchus entomophagus</name>
    <dbReference type="NCBI Taxonomy" id="358040"/>
    <lineage>
        <taxon>Eukaryota</taxon>
        <taxon>Metazoa</taxon>
        <taxon>Ecdysozoa</taxon>
        <taxon>Nematoda</taxon>
        <taxon>Chromadorea</taxon>
        <taxon>Rhabditida</taxon>
        <taxon>Rhabditina</taxon>
        <taxon>Diplogasteromorpha</taxon>
        <taxon>Diplogasteroidea</taxon>
        <taxon>Neodiplogasteridae</taxon>
        <taxon>Pristionchus</taxon>
    </lineage>
</organism>
<dbReference type="Gene3D" id="3.10.100.10">
    <property type="entry name" value="Mannose-Binding Protein A, subunit A"/>
    <property type="match status" value="2"/>
</dbReference>
<evidence type="ECO:0000259" key="3">
    <source>
        <dbReference type="PROSITE" id="PS50041"/>
    </source>
</evidence>
<dbReference type="InterPro" id="IPR001304">
    <property type="entry name" value="C-type_lectin-like"/>
</dbReference>
<reference evidence="4" key="1">
    <citation type="submission" date="2023-10" db="EMBL/GenBank/DDBJ databases">
        <title>Genome assembly of Pristionchus species.</title>
        <authorList>
            <person name="Yoshida K."/>
            <person name="Sommer R.J."/>
        </authorList>
    </citation>
    <scope>NUCLEOTIDE SEQUENCE</scope>
    <source>
        <strain evidence="4">RS0144</strain>
    </source>
</reference>
<feature type="domain" description="C-type lectin" evidence="3">
    <location>
        <begin position="30"/>
        <end position="140"/>
    </location>
</feature>
<sequence length="293" mass="32440">MAKLVALIFLAVCILGVDSLVCQLGYNVTVGDHCYKIQYIEHGLEKADAKERCAKENAILPSIHSEEDNADLLAARDLQCLNCFAFLGIACTEEGKLGWGDGSPLDYTHFWPGSFLPSCDPKTFETTDDFIFTDKGYWRDFADGSSVGALICQQVNQDYGCGDFDEVDDQCYKVFGNKRMQFNDAENYCQEIGGHLASLHDDKTSDFIRRSAVSQGVVEPIFIGLERMASGDFEWTDGSKPDYINFASSDGSCAVLHTESTLGFWTAEACDVPKPFVCERKNGTGYDNVNYEV</sequence>
<dbReference type="Pfam" id="PF00059">
    <property type="entry name" value="Lectin_C"/>
    <property type="match status" value="1"/>
</dbReference>
<dbReference type="Proteomes" id="UP001432027">
    <property type="component" value="Unassembled WGS sequence"/>
</dbReference>
<keyword evidence="1" id="KW-1015">Disulfide bond</keyword>
<dbReference type="EMBL" id="BTSX01000001">
    <property type="protein sequence ID" value="GMS81705.1"/>
    <property type="molecule type" value="Genomic_DNA"/>
</dbReference>
<feature type="signal peptide" evidence="2">
    <location>
        <begin position="1"/>
        <end position="19"/>
    </location>
</feature>
<keyword evidence="2" id="KW-0732">Signal</keyword>
<dbReference type="SMART" id="SM00034">
    <property type="entry name" value="CLECT"/>
    <property type="match status" value="2"/>
</dbReference>
<evidence type="ECO:0000313" key="5">
    <source>
        <dbReference type="Proteomes" id="UP001432027"/>
    </source>
</evidence>
<dbReference type="PANTHER" id="PTHR22991:SF40">
    <property type="entry name" value="PROTEIN CBG13490"/>
    <property type="match status" value="1"/>
</dbReference>
<evidence type="ECO:0000313" key="4">
    <source>
        <dbReference type="EMBL" id="GMS81705.1"/>
    </source>
</evidence>
<dbReference type="PANTHER" id="PTHR22991">
    <property type="entry name" value="PROTEIN CBG13490"/>
    <property type="match status" value="1"/>
</dbReference>
<dbReference type="InterPro" id="IPR050976">
    <property type="entry name" value="Snaclec"/>
</dbReference>
<evidence type="ECO:0000256" key="2">
    <source>
        <dbReference type="SAM" id="SignalP"/>
    </source>
</evidence>
<accession>A0AAV5SNL8</accession>
<evidence type="ECO:0000256" key="1">
    <source>
        <dbReference type="ARBA" id="ARBA00023157"/>
    </source>
</evidence>
<name>A0AAV5SNL8_9BILA</name>
<dbReference type="CDD" id="cd00037">
    <property type="entry name" value="CLECT"/>
    <property type="match status" value="2"/>
</dbReference>
<dbReference type="InterPro" id="IPR016186">
    <property type="entry name" value="C-type_lectin-like/link_sf"/>
</dbReference>
<feature type="chain" id="PRO_5043484425" description="C-type lectin domain-containing protein" evidence="2">
    <location>
        <begin position="20"/>
        <end position="293"/>
    </location>
</feature>
<comment type="caution">
    <text evidence="4">The sequence shown here is derived from an EMBL/GenBank/DDBJ whole genome shotgun (WGS) entry which is preliminary data.</text>
</comment>